<feature type="signal peptide" evidence="1">
    <location>
        <begin position="1"/>
        <end position="25"/>
    </location>
</feature>
<comment type="caution">
    <text evidence="2">The sequence shown here is derived from an EMBL/GenBank/DDBJ whole genome shotgun (WGS) entry which is preliminary data.</text>
</comment>
<dbReference type="GeneID" id="85318768"/>
<dbReference type="AlphaFoldDB" id="A0AA40DFK4"/>
<evidence type="ECO:0000256" key="1">
    <source>
        <dbReference type="SAM" id="SignalP"/>
    </source>
</evidence>
<reference evidence="2" key="1">
    <citation type="submission" date="2023-06" db="EMBL/GenBank/DDBJ databases">
        <title>Genome-scale phylogeny and comparative genomics of the fungal order Sordariales.</title>
        <authorList>
            <consortium name="Lawrence Berkeley National Laboratory"/>
            <person name="Hensen N."/>
            <person name="Bonometti L."/>
            <person name="Westerberg I."/>
            <person name="Brannstrom I.O."/>
            <person name="Guillou S."/>
            <person name="Cros-Aarteil S."/>
            <person name="Calhoun S."/>
            <person name="Haridas S."/>
            <person name="Kuo A."/>
            <person name="Mondo S."/>
            <person name="Pangilinan J."/>
            <person name="Riley R."/>
            <person name="LaButti K."/>
            <person name="Andreopoulos B."/>
            <person name="Lipzen A."/>
            <person name="Chen C."/>
            <person name="Yanf M."/>
            <person name="Daum C."/>
            <person name="Ng V."/>
            <person name="Clum A."/>
            <person name="Steindorff A."/>
            <person name="Ohm R."/>
            <person name="Martin F."/>
            <person name="Silar P."/>
            <person name="Natvig D."/>
            <person name="Lalanne C."/>
            <person name="Gautier V."/>
            <person name="Ament-velasquez S.L."/>
            <person name="Kruys A."/>
            <person name="Hutchinson M.I."/>
            <person name="Powell A.J."/>
            <person name="Barry K."/>
            <person name="Miller A.N."/>
            <person name="Grigoriev I.V."/>
            <person name="Debuchy R."/>
            <person name="Gladieux P."/>
            <person name="Thoren M.H."/>
            <person name="Johannesson H."/>
        </authorList>
    </citation>
    <scope>NUCLEOTIDE SEQUENCE</scope>
    <source>
        <strain evidence="2">SMH2392-1A</strain>
    </source>
</reference>
<feature type="chain" id="PRO_5041231161" description="Secreted protein" evidence="1">
    <location>
        <begin position="26"/>
        <end position="77"/>
    </location>
</feature>
<gene>
    <name evidence="2" type="ORF">B0T26DRAFT_524174</name>
</gene>
<dbReference type="Proteomes" id="UP001172101">
    <property type="component" value="Unassembled WGS sequence"/>
</dbReference>
<evidence type="ECO:0000313" key="2">
    <source>
        <dbReference type="EMBL" id="KAK0701614.1"/>
    </source>
</evidence>
<name>A0AA40DFK4_9PEZI</name>
<evidence type="ECO:0008006" key="4">
    <source>
        <dbReference type="Google" id="ProtNLM"/>
    </source>
</evidence>
<keyword evidence="1" id="KW-0732">Signal</keyword>
<sequence length="77" mass="8722">MHASSRPGPWRVGFSLLLQVNVCETTQDGAKVLNEGSSTVSRDGNDSRLSIQLTRRPRNRNCQSRRRVRFCVITMDC</sequence>
<accession>A0AA40DFK4</accession>
<organism evidence="2 3">
    <name type="scientific">Lasiosphaeria miniovina</name>
    <dbReference type="NCBI Taxonomy" id="1954250"/>
    <lineage>
        <taxon>Eukaryota</taxon>
        <taxon>Fungi</taxon>
        <taxon>Dikarya</taxon>
        <taxon>Ascomycota</taxon>
        <taxon>Pezizomycotina</taxon>
        <taxon>Sordariomycetes</taxon>
        <taxon>Sordariomycetidae</taxon>
        <taxon>Sordariales</taxon>
        <taxon>Lasiosphaeriaceae</taxon>
        <taxon>Lasiosphaeria</taxon>
    </lineage>
</organism>
<dbReference type="RefSeq" id="XP_060289278.1">
    <property type="nucleotide sequence ID" value="XM_060435498.1"/>
</dbReference>
<proteinExistence type="predicted"/>
<dbReference type="EMBL" id="JAUIRO010000009">
    <property type="protein sequence ID" value="KAK0701614.1"/>
    <property type="molecule type" value="Genomic_DNA"/>
</dbReference>
<keyword evidence="3" id="KW-1185">Reference proteome</keyword>
<evidence type="ECO:0000313" key="3">
    <source>
        <dbReference type="Proteomes" id="UP001172101"/>
    </source>
</evidence>
<protein>
    <recommendedName>
        <fullName evidence="4">Secreted protein</fullName>
    </recommendedName>
</protein>